<evidence type="ECO:0000313" key="2">
    <source>
        <dbReference type="EMBL" id="TEY41954.1"/>
    </source>
</evidence>
<name>A0A4Y8CQ09_9HELO</name>
<evidence type="ECO:0000256" key="1">
    <source>
        <dbReference type="SAM" id="MobiDB-lite"/>
    </source>
</evidence>
<comment type="caution">
    <text evidence="2">The sequence shown here is derived from an EMBL/GenBank/DDBJ whole genome shotgun (WGS) entry which is preliminary data.</text>
</comment>
<accession>A0A4Y8CQ09</accession>
<dbReference type="OrthoDB" id="4367324at2759"/>
<dbReference type="AlphaFoldDB" id="A0A4Y8CQ09"/>
<evidence type="ECO:0000313" key="3">
    <source>
        <dbReference type="Proteomes" id="UP000297299"/>
    </source>
</evidence>
<protein>
    <submittedName>
        <fullName evidence="2">Uncharacterized protein</fullName>
    </submittedName>
</protein>
<sequence>MPTLEYHLTHFQPFEKSSVESPRAHSSGDPVYREVGENVHAIDWDDFTIENLKKLSNLAPSLSMDIAMTLPERFSSDLCFFFEAYVDSFVANTLFYTVKTVLGQCFNNLPISILSQIPFSSITLKKMDPSTALQRYTSDYSVFRGILKKSLIGNENAALVVGDVKLVGDSTPPDKDLLQKEKSTAQKHHMGQLLWYCSRRKTRFAMHISERHLVVAQCTYKSSMSDQEGAKLEEKMKLSVDVEGLLDPVTPKMKPTSSDSGSESSDTDLPKNKKTLSEIASATVSRSPPFLLGSSPPSKQVDENSRSSPISVETPRNEDNSSPELPSSQITDNGGMTVGKVKGLSKKDGGFQVRLFTLDLREPEAKDAPLVVLGLIALAALVDDDKYAKLRMSRKPIMVTSYF</sequence>
<feature type="region of interest" description="Disordered" evidence="1">
    <location>
        <begin position="242"/>
        <end position="272"/>
    </location>
</feature>
<dbReference type="EMBL" id="PHWZ01000403">
    <property type="protein sequence ID" value="TEY41954.1"/>
    <property type="molecule type" value="Genomic_DNA"/>
</dbReference>
<keyword evidence="3" id="KW-1185">Reference proteome</keyword>
<dbReference type="Proteomes" id="UP000297299">
    <property type="component" value="Unassembled WGS sequence"/>
</dbReference>
<gene>
    <name evidence="2" type="ORF">BOTCAL_0404g00150</name>
</gene>
<feature type="compositionally biased region" description="Polar residues" evidence="1">
    <location>
        <begin position="320"/>
        <end position="334"/>
    </location>
</feature>
<feature type="compositionally biased region" description="Low complexity" evidence="1">
    <location>
        <begin position="286"/>
        <end position="298"/>
    </location>
</feature>
<feature type="region of interest" description="Disordered" evidence="1">
    <location>
        <begin position="286"/>
        <end position="336"/>
    </location>
</feature>
<reference evidence="2 3" key="1">
    <citation type="submission" date="2017-11" db="EMBL/GenBank/DDBJ databases">
        <title>Comparative genomics of Botrytis spp.</title>
        <authorList>
            <person name="Valero-Jimenez C.A."/>
            <person name="Tapia P."/>
            <person name="Veloso J."/>
            <person name="Silva-Moreno E."/>
            <person name="Staats M."/>
            <person name="Valdes J.H."/>
            <person name="Van Kan J.A.L."/>
        </authorList>
    </citation>
    <scope>NUCLEOTIDE SEQUENCE [LARGE SCALE GENOMIC DNA]</scope>
    <source>
        <strain evidence="2 3">MUCL2830</strain>
    </source>
</reference>
<proteinExistence type="predicted"/>
<organism evidence="2 3">
    <name type="scientific">Botryotinia calthae</name>
    <dbReference type="NCBI Taxonomy" id="38488"/>
    <lineage>
        <taxon>Eukaryota</taxon>
        <taxon>Fungi</taxon>
        <taxon>Dikarya</taxon>
        <taxon>Ascomycota</taxon>
        <taxon>Pezizomycotina</taxon>
        <taxon>Leotiomycetes</taxon>
        <taxon>Helotiales</taxon>
        <taxon>Sclerotiniaceae</taxon>
        <taxon>Botryotinia</taxon>
    </lineage>
</organism>